<gene>
    <name evidence="7" type="ORF">PQG45_07665</name>
</gene>
<dbReference type="Pfam" id="PF00881">
    <property type="entry name" value="Nitroreductase"/>
    <property type="match status" value="1"/>
</dbReference>
<dbReference type="InterPro" id="IPR029479">
    <property type="entry name" value="Nitroreductase"/>
</dbReference>
<sequence>MKFVRIIKLILPVRVFEYVKQKKVQFILQRNFKKAYEFDMKRYLKYSDSFGTNSAQQLIGKIVREYHVIEKGLTMPDPRLGFGKDLLLSLVDNCMQYIQLFGEEEEQLRHAVGVIWEYEQFHEQQNFNLEDSVVVSIQKLKNLVSGIPISKQKEITANDYFKYVESEFPQFAKSRSSLRNYTNENVPMKAILSALDLARTTPSACNRQSWRTYVFEDKIHINSILTIQGGNRGFGHLTNKLIIITSEISVFSSVAERNQVFIDGGMYAMNLLYALHYYKIGACILNCSNSLEKDLKLRVVCDVKESEVFIAMVSCGIPPVDFKIASSYRYELLTKNTIK</sequence>
<evidence type="ECO:0000256" key="4">
    <source>
        <dbReference type="ARBA" id="ARBA00022643"/>
    </source>
</evidence>
<dbReference type="Proteomes" id="UP001249959">
    <property type="component" value="Unassembled WGS sequence"/>
</dbReference>
<organism evidence="7 8">
    <name type="scientific">Aquirufa regiilacus</name>
    <dbReference type="NCBI Taxonomy" id="3024868"/>
    <lineage>
        <taxon>Bacteria</taxon>
        <taxon>Pseudomonadati</taxon>
        <taxon>Bacteroidota</taxon>
        <taxon>Cytophagia</taxon>
        <taxon>Cytophagales</taxon>
        <taxon>Flectobacillaceae</taxon>
        <taxon>Aquirufa</taxon>
    </lineage>
</organism>
<comment type="cofactor">
    <cofactor evidence="1">
        <name>FMN</name>
        <dbReference type="ChEBI" id="CHEBI:58210"/>
    </cofactor>
</comment>
<name>A0ABU3TST1_9BACT</name>
<keyword evidence="3" id="KW-0285">Flavoprotein</keyword>
<evidence type="ECO:0000313" key="8">
    <source>
        <dbReference type="Proteomes" id="UP001249959"/>
    </source>
</evidence>
<keyword evidence="4" id="KW-0288">FMN</keyword>
<keyword evidence="5" id="KW-0560">Oxidoreductase</keyword>
<evidence type="ECO:0000256" key="3">
    <source>
        <dbReference type="ARBA" id="ARBA00022630"/>
    </source>
</evidence>
<dbReference type="InterPro" id="IPR000415">
    <property type="entry name" value="Nitroreductase-like"/>
</dbReference>
<comment type="caution">
    <text evidence="7">The sequence shown here is derived from an EMBL/GenBank/DDBJ whole genome shotgun (WGS) entry which is preliminary data.</text>
</comment>
<dbReference type="PANTHER" id="PTHR43673">
    <property type="entry name" value="NAD(P)H NITROREDUCTASE YDGI-RELATED"/>
    <property type="match status" value="1"/>
</dbReference>
<evidence type="ECO:0000313" key="7">
    <source>
        <dbReference type="EMBL" id="MDU0808909.1"/>
    </source>
</evidence>
<protein>
    <submittedName>
        <fullName evidence="7">Nitroreductase family protein</fullName>
    </submittedName>
</protein>
<dbReference type="PANTHER" id="PTHR43673:SF2">
    <property type="entry name" value="NITROREDUCTASE"/>
    <property type="match status" value="1"/>
</dbReference>
<keyword evidence="8" id="KW-1185">Reference proteome</keyword>
<dbReference type="EMBL" id="JAVNWW010000003">
    <property type="protein sequence ID" value="MDU0808909.1"/>
    <property type="molecule type" value="Genomic_DNA"/>
</dbReference>
<evidence type="ECO:0000256" key="2">
    <source>
        <dbReference type="ARBA" id="ARBA00007118"/>
    </source>
</evidence>
<accession>A0ABU3TST1</accession>
<evidence type="ECO:0000256" key="1">
    <source>
        <dbReference type="ARBA" id="ARBA00001917"/>
    </source>
</evidence>
<evidence type="ECO:0000259" key="6">
    <source>
        <dbReference type="Pfam" id="PF00881"/>
    </source>
</evidence>
<dbReference type="SUPFAM" id="SSF55469">
    <property type="entry name" value="FMN-dependent nitroreductase-like"/>
    <property type="match status" value="1"/>
</dbReference>
<dbReference type="RefSeq" id="WP_316070616.1">
    <property type="nucleotide sequence ID" value="NZ_JAVNWW010000003.1"/>
</dbReference>
<reference evidence="7 8" key="1">
    <citation type="submission" date="2023-09" db="EMBL/GenBank/DDBJ databases">
        <title>Aquirufa genomes.</title>
        <authorList>
            <person name="Pitt A."/>
        </authorList>
    </citation>
    <scope>NUCLEOTIDE SEQUENCE [LARGE SCALE GENOMIC DNA]</scope>
    <source>
        <strain evidence="7 8">LEOWEIH-7C</strain>
    </source>
</reference>
<comment type="similarity">
    <text evidence="2">Belongs to the nitroreductase family.</text>
</comment>
<evidence type="ECO:0000256" key="5">
    <source>
        <dbReference type="ARBA" id="ARBA00023002"/>
    </source>
</evidence>
<proteinExistence type="inferred from homology"/>
<feature type="domain" description="Nitroreductase" evidence="6">
    <location>
        <begin position="173"/>
        <end position="218"/>
    </location>
</feature>
<dbReference type="Gene3D" id="3.40.109.10">
    <property type="entry name" value="NADH Oxidase"/>
    <property type="match status" value="1"/>
</dbReference>